<organism evidence="7">
    <name type="scientific">marine sediment metagenome</name>
    <dbReference type="NCBI Taxonomy" id="412755"/>
    <lineage>
        <taxon>unclassified sequences</taxon>
        <taxon>metagenomes</taxon>
        <taxon>ecological metagenomes</taxon>
    </lineage>
</organism>
<dbReference type="InterPro" id="IPR003711">
    <property type="entry name" value="CarD-like/TRCF_RID"/>
</dbReference>
<accession>X1H1H5</accession>
<dbReference type="SUPFAM" id="SSF52540">
    <property type="entry name" value="P-loop containing nucleoside triphosphate hydrolases"/>
    <property type="match status" value="1"/>
</dbReference>
<dbReference type="GO" id="GO:0016787">
    <property type="term" value="F:hydrolase activity"/>
    <property type="evidence" value="ECO:0007669"/>
    <property type="project" value="UniProtKB-KW"/>
</dbReference>
<dbReference type="Gene3D" id="3.40.50.300">
    <property type="entry name" value="P-loop containing nucleotide triphosphate hydrolases"/>
    <property type="match status" value="1"/>
</dbReference>
<evidence type="ECO:0000256" key="4">
    <source>
        <dbReference type="ARBA" id="ARBA00023125"/>
    </source>
</evidence>
<name>X1H1H5_9ZZZZ</name>
<keyword evidence="3" id="KW-0067">ATP-binding</keyword>
<dbReference type="PANTHER" id="PTHR47964">
    <property type="entry name" value="ATP-DEPENDENT DNA HELICASE HOMOLOG RECG, CHLOROPLASTIC"/>
    <property type="match status" value="1"/>
</dbReference>
<evidence type="ECO:0000256" key="5">
    <source>
        <dbReference type="ARBA" id="ARBA00023204"/>
    </source>
</evidence>
<keyword evidence="1" id="KW-0227">DNA damage</keyword>
<evidence type="ECO:0000256" key="1">
    <source>
        <dbReference type="ARBA" id="ARBA00022763"/>
    </source>
</evidence>
<dbReference type="InterPro" id="IPR047112">
    <property type="entry name" value="RecG/Mfd"/>
</dbReference>
<dbReference type="Gene3D" id="2.40.10.170">
    <property type="match status" value="1"/>
</dbReference>
<evidence type="ECO:0000256" key="3">
    <source>
        <dbReference type="ARBA" id="ARBA00022806"/>
    </source>
</evidence>
<proteinExistence type="predicted"/>
<dbReference type="GO" id="GO:0003678">
    <property type="term" value="F:DNA helicase activity"/>
    <property type="evidence" value="ECO:0007669"/>
    <property type="project" value="TreeGrafter"/>
</dbReference>
<keyword evidence="3" id="KW-0347">Helicase</keyword>
<dbReference type="EMBL" id="BARU01022835">
    <property type="protein sequence ID" value="GAH47719.1"/>
    <property type="molecule type" value="Genomic_DNA"/>
</dbReference>
<evidence type="ECO:0000256" key="2">
    <source>
        <dbReference type="ARBA" id="ARBA00022801"/>
    </source>
</evidence>
<dbReference type="GO" id="GO:0006281">
    <property type="term" value="P:DNA repair"/>
    <property type="evidence" value="ECO:0007669"/>
    <property type="project" value="UniProtKB-KW"/>
</dbReference>
<keyword evidence="4" id="KW-0238">DNA-binding</keyword>
<dbReference type="SMART" id="SM01058">
    <property type="entry name" value="CarD_TRCF"/>
    <property type="match status" value="1"/>
</dbReference>
<evidence type="ECO:0000313" key="7">
    <source>
        <dbReference type="EMBL" id="GAH47719.1"/>
    </source>
</evidence>
<gene>
    <name evidence="7" type="ORF">S03H2_37146</name>
</gene>
<comment type="caution">
    <text evidence="7">The sequence shown here is derived from an EMBL/GenBank/DDBJ whole genome shotgun (WGS) entry which is preliminary data.</text>
</comment>
<dbReference type="GO" id="GO:0003677">
    <property type="term" value="F:DNA binding"/>
    <property type="evidence" value="ECO:0007669"/>
    <property type="project" value="UniProtKB-KW"/>
</dbReference>
<evidence type="ECO:0000259" key="6">
    <source>
        <dbReference type="SMART" id="SM01058"/>
    </source>
</evidence>
<feature type="domain" description="CarD-like/TRCF RNAP-interacting" evidence="6">
    <location>
        <begin position="93"/>
        <end position="190"/>
    </location>
</feature>
<feature type="non-terminal residue" evidence="7">
    <location>
        <position position="1"/>
    </location>
</feature>
<dbReference type="SUPFAM" id="SSF141259">
    <property type="entry name" value="CarD-like"/>
    <property type="match status" value="1"/>
</dbReference>
<feature type="non-terminal residue" evidence="7">
    <location>
        <position position="279"/>
    </location>
</feature>
<dbReference type="AlphaFoldDB" id="X1H1H5"/>
<dbReference type="Pfam" id="PF02559">
    <property type="entry name" value="CarD_TRCF_RID"/>
    <property type="match status" value="1"/>
</dbReference>
<dbReference type="InterPro" id="IPR011545">
    <property type="entry name" value="DEAD/DEAH_box_helicase_dom"/>
</dbReference>
<dbReference type="PANTHER" id="PTHR47964:SF1">
    <property type="entry name" value="ATP-DEPENDENT DNA HELICASE HOMOLOG RECG, CHLOROPLASTIC"/>
    <property type="match status" value="1"/>
</dbReference>
<dbReference type="InterPro" id="IPR027417">
    <property type="entry name" value="P-loop_NTPase"/>
</dbReference>
<dbReference type="GO" id="GO:0005524">
    <property type="term" value="F:ATP binding"/>
    <property type="evidence" value="ECO:0007669"/>
    <property type="project" value="InterPro"/>
</dbReference>
<dbReference type="Pfam" id="PF00270">
    <property type="entry name" value="DEAD"/>
    <property type="match status" value="1"/>
</dbReference>
<dbReference type="InterPro" id="IPR036101">
    <property type="entry name" value="CarD-like/TRCF_RID_sf"/>
</dbReference>
<reference evidence="7" key="1">
    <citation type="journal article" date="2014" name="Front. Microbiol.">
        <title>High frequency of phylogenetically diverse reductive dehalogenase-homologous genes in deep subseafloor sedimentary metagenomes.</title>
        <authorList>
            <person name="Kawai M."/>
            <person name="Futagami T."/>
            <person name="Toyoda A."/>
            <person name="Takaki Y."/>
            <person name="Nishi S."/>
            <person name="Hori S."/>
            <person name="Arai W."/>
            <person name="Tsubouchi T."/>
            <person name="Morono Y."/>
            <person name="Uchiyama I."/>
            <person name="Ito T."/>
            <person name="Fujiyama A."/>
            <person name="Inagaki F."/>
            <person name="Takami H."/>
        </authorList>
    </citation>
    <scope>NUCLEOTIDE SEQUENCE</scope>
    <source>
        <strain evidence="7">Expedition CK06-06</strain>
    </source>
</reference>
<protein>
    <recommendedName>
        <fullName evidence="6">CarD-like/TRCF RNAP-interacting domain-containing protein</fullName>
    </recommendedName>
</protein>
<keyword evidence="2" id="KW-0378">Hydrolase</keyword>
<sequence length="279" mass="31663">IVQGLNQLLSDVDRVVVFCSNEAEADRLRETVPAESRALLKKLTVRMGRVNHGFKLPDIATAVVGHHEIFRRYTVRRSVRKAVRGRPLETFVDLEKGDFVVHVTHGIGRYVGTEVLDRDGTQQEFFILEFRDRVKIYVPSTRVNLVQKYIGGFRGRPRLSVVGGTAWQKKKERVVKAVEELAAELLRMQAVRSTRPGVAFPPDDRYQKEFEAEFIYEETEDQLSVLAETKRDMESDRPMDRLICGDVGYGKTELAMRAAFKAAMNDKQVAVLVPTTVLA</sequence>
<keyword evidence="5" id="KW-0234">DNA repair</keyword>
<keyword evidence="3" id="KW-0547">Nucleotide-binding</keyword>